<keyword evidence="1" id="KW-0436">Ligase</keyword>
<dbReference type="Proteomes" id="UP000015104">
    <property type="component" value="Unassembled WGS sequence"/>
</dbReference>
<dbReference type="InterPro" id="IPR013155">
    <property type="entry name" value="M/V/L/I-tRNA-synth_anticd-bd"/>
</dbReference>
<dbReference type="SUPFAM" id="SSF47323">
    <property type="entry name" value="Anticodon-binding domain of a subclass of class I aminoacyl-tRNA synthetases"/>
    <property type="match status" value="1"/>
</dbReference>
<sequence length="105" mass="12455">MNISHERSIDCWFESGLSKPVNPMDHWILSFTKSLIFVKQEMKAYRLYTVVPKLVGFIENLTNWYVKMNRKRFKADEEKEDCLTALETLPVLCKTLLDQYTRTMS</sequence>
<evidence type="ECO:0000259" key="6">
    <source>
        <dbReference type="Pfam" id="PF08264"/>
    </source>
</evidence>
<name>T1KTI9_TETUR</name>
<keyword evidence="5" id="KW-0030">Aminoacyl-tRNA synthetase</keyword>
<dbReference type="GO" id="GO:0006428">
    <property type="term" value="P:isoleucyl-tRNA aminoacylation"/>
    <property type="evidence" value="ECO:0007669"/>
    <property type="project" value="TreeGrafter"/>
</dbReference>
<dbReference type="PANTHER" id="PTHR42780">
    <property type="entry name" value="SOLEUCYL-TRNA SYNTHETASE"/>
    <property type="match status" value="1"/>
</dbReference>
<dbReference type="AlphaFoldDB" id="T1KTI9"/>
<evidence type="ECO:0000256" key="4">
    <source>
        <dbReference type="ARBA" id="ARBA00022917"/>
    </source>
</evidence>
<reference evidence="7" key="2">
    <citation type="submission" date="2015-06" db="UniProtKB">
        <authorList>
            <consortium name="EnsemblMetazoa"/>
        </authorList>
    </citation>
    <scope>IDENTIFICATION</scope>
</reference>
<evidence type="ECO:0000256" key="3">
    <source>
        <dbReference type="ARBA" id="ARBA00022840"/>
    </source>
</evidence>
<evidence type="ECO:0000256" key="5">
    <source>
        <dbReference type="ARBA" id="ARBA00023146"/>
    </source>
</evidence>
<dbReference type="InterPro" id="IPR023586">
    <property type="entry name" value="Ile-tRNA-ligase_type2"/>
</dbReference>
<keyword evidence="4" id="KW-0648">Protein biosynthesis</keyword>
<dbReference type="HOGENOM" id="CLU_2240003_0_0_1"/>
<dbReference type="EMBL" id="CAEY01000528">
    <property type="status" value="NOT_ANNOTATED_CDS"/>
    <property type="molecule type" value="Genomic_DNA"/>
</dbReference>
<dbReference type="STRING" id="32264.T1KTI9"/>
<accession>T1KTI9</accession>
<dbReference type="EnsemblMetazoa" id="tetur210g00020.1">
    <property type="protein sequence ID" value="tetur210g00020.1"/>
    <property type="gene ID" value="tetur210g00020"/>
</dbReference>
<organism evidence="7 8">
    <name type="scientific">Tetranychus urticae</name>
    <name type="common">Two-spotted spider mite</name>
    <dbReference type="NCBI Taxonomy" id="32264"/>
    <lineage>
        <taxon>Eukaryota</taxon>
        <taxon>Metazoa</taxon>
        <taxon>Ecdysozoa</taxon>
        <taxon>Arthropoda</taxon>
        <taxon>Chelicerata</taxon>
        <taxon>Arachnida</taxon>
        <taxon>Acari</taxon>
        <taxon>Acariformes</taxon>
        <taxon>Trombidiformes</taxon>
        <taxon>Prostigmata</taxon>
        <taxon>Eleutherengona</taxon>
        <taxon>Raphignathae</taxon>
        <taxon>Tetranychoidea</taxon>
        <taxon>Tetranychidae</taxon>
        <taxon>Tetranychus</taxon>
    </lineage>
</organism>
<dbReference type="Pfam" id="PF08264">
    <property type="entry name" value="Anticodon_1"/>
    <property type="match status" value="1"/>
</dbReference>
<evidence type="ECO:0000313" key="8">
    <source>
        <dbReference type="Proteomes" id="UP000015104"/>
    </source>
</evidence>
<evidence type="ECO:0000256" key="2">
    <source>
        <dbReference type="ARBA" id="ARBA00022741"/>
    </source>
</evidence>
<dbReference type="Gene3D" id="1.10.730.10">
    <property type="entry name" value="Isoleucyl-tRNA Synthetase, Domain 1"/>
    <property type="match status" value="1"/>
</dbReference>
<dbReference type="GO" id="GO:0004822">
    <property type="term" value="F:isoleucine-tRNA ligase activity"/>
    <property type="evidence" value="ECO:0007669"/>
    <property type="project" value="InterPro"/>
</dbReference>
<proteinExistence type="predicted"/>
<evidence type="ECO:0000256" key="1">
    <source>
        <dbReference type="ARBA" id="ARBA00022598"/>
    </source>
</evidence>
<keyword evidence="2" id="KW-0547">Nucleotide-binding</keyword>
<dbReference type="eggNOG" id="KOG0434">
    <property type="taxonomic scope" value="Eukaryota"/>
</dbReference>
<evidence type="ECO:0000313" key="7">
    <source>
        <dbReference type="EnsemblMetazoa" id="tetur210g00020.1"/>
    </source>
</evidence>
<dbReference type="GO" id="GO:0005524">
    <property type="term" value="F:ATP binding"/>
    <property type="evidence" value="ECO:0007669"/>
    <property type="project" value="UniProtKB-KW"/>
</dbReference>
<dbReference type="InterPro" id="IPR009080">
    <property type="entry name" value="tRNAsynth_Ia_anticodon-bd"/>
</dbReference>
<feature type="domain" description="Methionyl/Valyl/Leucyl/Isoleucyl-tRNA synthetase anticodon-binding" evidence="6">
    <location>
        <begin position="25"/>
        <end position="97"/>
    </location>
</feature>
<keyword evidence="8" id="KW-1185">Reference proteome</keyword>
<reference evidence="8" key="1">
    <citation type="submission" date="2011-08" db="EMBL/GenBank/DDBJ databases">
        <authorList>
            <person name="Rombauts S."/>
        </authorList>
    </citation>
    <scope>NUCLEOTIDE SEQUENCE</scope>
    <source>
        <strain evidence="8">London</strain>
    </source>
</reference>
<dbReference type="PANTHER" id="PTHR42780:SF1">
    <property type="entry name" value="ISOLEUCINE--TRNA LIGASE, CYTOPLASMIC"/>
    <property type="match status" value="1"/>
</dbReference>
<protein>
    <recommendedName>
        <fullName evidence="6">Methionyl/Valyl/Leucyl/Isoleucyl-tRNA synthetase anticodon-binding domain-containing protein</fullName>
    </recommendedName>
</protein>
<keyword evidence="3" id="KW-0067">ATP-binding</keyword>